<name>A0A432W8Z7_9GAMM</name>
<dbReference type="OrthoDB" id="9771966at2"/>
<proteinExistence type="predicted"/>
<evidence type="ECO:0000256" key="1">
    <source>
        <dbReference type="SAM" id="Phobius"/>
    </source>
</evidence>
<keyword evidence="1" id="KW-1133">Transmembrane helix</keyword>
<gene>
    <name evidence="2" type="ORF">CWE09_07605</name>
</gene>
<dbReference type="Pfam" id="PF01663">
    <property type="entry name" value="Phosphodiest"/>
    <property type="match status" value="2"/>
</dbReference>
<feature type="transmembrane region" description="Helical" evidence="1">
    <location>
        <begin position="12"/>
        <end position="30"/>
    </location>
</feature>
<keyword evidence="3" id="KW-1185">Reference proteome</keyword>
<comment type="caution">
    <text evidence="2">The sequence shown here is derived from an EMBL/GenBank/DDBJ whole genome shotgun (WGS) entry which is preliminary data.</text>
</comment>
<organism evidence="2 3">
    <name type="scientific">Aliidiomarina minuta</name>
    <dbReference type="NCBI Taxonomy" id="880057"/>
    <lineage>
        <taxon>Bacteria</taxon>
        <taxon>Pseudomonadati</taxon>
        <taxon>Pseudomonadota</taxon>
        <taxon>Gammaproteobacteria</taxon>
        <taxon>Alteromonadales</taxon>
        <taxon>Idiomarinaceae</taxon>
        <taxon>Aliidiomarina</taxon>
    </lineage>
</organism>
<dbReference type="SUPFAM" id="SSF53649">
    <property type="entry name" value="Alkaline phosphatase-like"/>
    <property type="match status" value="1"/>
</dbReference>
<keyword evidence="1" id="KW-0472">Membrane</keyword>
<dbReference type="InterPro" id="IPR002591">
    <property type="entry name" value="Phosphodiest/P_Trfase"/>
</dbReference>
<protein>
    <recommendedName>
        <fullName evidence="4">Nucleotide pyrophosphatase</fullName>
    </recommendedName>
</protein>
<keyword evidence="1" id="KW-0812">Transmembrane</keyword>
<evidence type="ECO:0000313" key="2">
    <source>
        <dbReference type="EMBL" id="RUO26562.1"/>
    </source>
</evidence>
<dbReference type="InterPro" id="IPR017850">
    <property type="entry name" value="Alkaline_phosphatase_core_sf"/>
</dbReference>
<dbReference type="PANTHER" id="PTHR10151:SF120">
    <property type="entry name" value="BIS(5'-ADENOSYL)-TRIPHOSPHATASE"/>
    <property type="match status" value="1"/>
</dbReference>
<dbReference type="EMBL" id="PIPL01000001">
    <property type="protein sequence ID" value="RUO26562.1"/>
    <property type="molecule type" value="Genomic_DNA"/>
</dbReference>
<dbReference type="PANTHER" id="PTHR10151">
    <property type="entry name" value="ECTONUCLEOTIDE PYROPHOSPHATASE/PHOSPHODIESTERASE"/>
    <property type="match status" value="1"/>
</dbReference>
<dbReference type="GO" id="GO:0016787">
    <property type="term" value="F:hydrolase activity"/>
    <property type="evidence" value="ECO:0007669"/>
    <property type="project" value="UniProtKB-ARBA"/>
</dbReference>
<evidence type="ECO:0000313" key="3">
    <source>
        <dbReference type="Proteomes" id="UP000288293"/>
    </source>
</evidence>
<reference evidence="2 3" key="1">
    <citation type="journal article" date="2011" name="Front. Microbiol.">
        <title>Genomic signatures of strain selection and enhancement in Bacillus atrophaeus var. globigii, a historical biowarfare simulant.</title>
        <authorList>
            <person name="Gibbons H.S."/>
            <person name="Broomall S.M."/>
            <person name="McNew L.A."/>
            <person name="Daligault H."/>
            <person name="Chapman C."/>
            <person name="Bruce D."/>
            <person name="Karavis M."/>
            <person name="Krepps M."/>
            <person name="McGregor P.A."/>
            <person name="Hong C."/>
            <person name="Park K.H."/>
            <person name="Akmal A."/>
            <person name="Feldman A."/>
            <person name="Lin J.S."/>
            <person name="Chang W.E."/>
            <person name="Higgs B.W."/>
            <person name="Demirev P."/>
            <person name="Lindquist J."/>
            <person name="Liem A."/>
            <person name="Fochler E."/>
            <person name="Read T.D."/>
            <person name="Tapia R."/>
            <person name="Johnson S."/>
            <person name="Bishop-Lilly K.A."/>
            <person name="Detter C."/>
            <person name="Han C."/>
            <person name="Sozhamannan S."/>
            <person name="Rosenzweig C.N."/>
            <person name="Skowronski E.W."/>
        </authorList>
    </citation>
    <scope>NUCLEOTIDE SEQUENCE [LARGE SCALE GENOMIC DNA]</scope>
    <source>
        <strain evidence="2 3">MLST1</strain>
    </source>
</reference>
<sequence length="719" mass="79063">MKNSYASGNLELLLFCFLLSAVVVMSQLFFFGPLQMPYSRKLISTLVLSTLAFTGISACSPSGETETTASESAPVAPEQRRALLVSIDSLNEAILKQNLTRNEAPNFYQLFAQGACTEYAQAAFPSVTAAGHSAIWTGAYGNVTQVTGNTSHRLPRDQGTVMNLTSGFDSDNAAAEPIWVTAALNNRSAGGHHVTQAPNVPGFPARVGEPDEQALADQARIASAYEQDNLTVMNGYNIQVNFDSALSADDVEWLDDAEWQNLSALDIDFNNAEVSPRYFQWENRAGAFYGVFYGKNQYDRVAVNTRPDGEGAIIAVAHPVEDSSPEGRTLARFFSEPLTVATEKGNTFLRLRLFDAAEDGSDFLLYHPAMHVTDINHAEKRDRYDEQVRGWFGNASSRLYSRGGLGTPLFEDGDGTAEARYLETAELSTRIFNKGSSFFWNELGVDLLVDYFPLGDAIDHTLSGYFAKESPAYNEEHATRAHELRNRTWQLVDMRLGHLMALTQGPESALFVAGDHGMRPSWREFLPNVLLQKAGLQVLDSNGMVDLSQSLAVSPNAYWITVNTTEWRHGIVAEEDKDDVIARIVEALENLTDDNGEPVIKRVYIADEHPELGLGGAAGGDVYWETVRGYSPSRQMRADSPVNTDARIFAGHSHASTSPDMYTATCAFGQHFPARRIPASQLIDIAPTISDYLQIPAPIHARGRSLYPELTASEDQRDE</sequence>
<dbReference type="AlphaFoldDB" id="A0A432W8Z7"/>
<dbReference type="Proteomes" id="UP000288293">
    <property type="component" value="Unassembled WGS sequence"/>
</dbReference>
<accession>A0A432W8Z7</accession>
<dbReference type="Gene3D" id="3.40.720.10">
    <property type="entry name" value="Alkaline Phosphatase, subunit A"/>
    <property type="match status" value="1"/>
</dbReference>
<evidence type="ECO:0008006" key="4">
    <source>
        <dbReference type="Google" id="ProtNLM"/>
    </source>
</evidence>